<dbReference type="EMBL" id="JANTQA010000032">
    <property type="protein sequence ID" value="KAJ3439129.1"/>
    <property type="molecule type" value="Genomic_DNA"/>
</dbReference>
<sequence length="140" mass="16553">MDYLDRLSTLTKLSNNLSNKYTPSKPKKNNFQGTQTKEKTNLQYFEQQGIDVRRFENSLKNLNELSNSTYEVEEQLSLEDRILEKYKEVTSLTIRRQTQKAAHTWSRRSVHSMIDDWQNIRENILNTKMGYVNVNSSLKD</sequence>
<evidence type="ECO:0000313" key="2">
    <source>
        <dbReference type="EMBL" id="KAJ3439129.1"/>
    </source>
</evidence>
<accession>A0AAV7ZDB2</accession>
<dbReference type="AlphaFoldDB" id="A0AAV7ZDB2"/>
<comment type="caution">
    <text evidence="2">The sequence shown here is derived from an EMBL/GenBank/DDBJ whole genome shotgun (WGS) entry which is preliminary data.</text>
</comment>
<evidence type="ECO:0000256" key="1">
    <source>
        <dbReference type="SAM" id="MobiDB-lite"/>
    </source>
</evidence>
<name>A0AAV7ZDB2_9EUKA</name>
<evidence type="ECO:0000313" key="3">
    <source>
        <dbReference type="Proteomes" id="UP001146793"/>
    </source>
</evidence>
<organism evidence="2 3">
    <name type="scientific">Anaeramoeba flamelloides</name>
    <dbReference type="NCBI Taxonomy" id="1746091"/>
    <lineage>
        <taxon>Eukaryota</taxon>
        <taxon>Metamonada</taxon>
        <taxon>Anaeramoebidae</taxon>
        <taxon>Anaeramoeba</taxon>
    </lineage>
</organism>
<reference evidence="2" key="1">
    <citation type="submission" date="2022-08" db="EMBL/GenBank/DDBJ databases">
        <title>Novel sulphate-reducing endosymbionts in the free-living metamonad Anaeramoeba.</title>
        <authorList>
            <person name="Jerlstrom-Hultqvist J."/>
            <person name="Cepicka I."/>
            <person name="Gallot-Lavallee L."/>
            <person name="Salas-Leiva D."/>
            <person name="Curtis B.A."/>
            <person name="Zahonova K."/>
            <person name="Pipaliya S."/>
            <person name="Dacks J."/>
            <person name="Roger A.J."/>
        </authorList>
    </citation>
    <scope>NUCLEOTIDE SEQUENCE</scope>
    <source>
        <strain evidence="2">Busselton2</strain>
    </source>
</reference>
<dbReference type="Proteomes" id="UP001146793">
    <property type="component" value="Unassembled WGS sequence"/>
</dbReference>
<protein>
    <submittedName>
        <fullName evidence="2">Uncharacterized protein</fullName>
    </submittedName>
</protein>
<gene>
    <name evidence="2" type="ORF">M0812_15151</name>
</gene>
<proteinExistence type="predicted"/>
<feature type="region of interest" description="Disordered" evidence="1">
    <location>
        <begin position="16"/>
        <end position="37"/>
    </location>
</feature>